<reference evidence="1 2" key="2">
    <citation type="journal article" date="2022" name="Mol. Ecol. Resour.">
        <title>The genomes of chicory, endive, great burdock and yacon provide insights into Asteraceae paleo-polyploidization history and plant inulin production.</title>
        <authorList>
            <person name="Fan W."/>
            <person name="Wang S."/>
            <person name="Wang H."/>
            <person name="Wang A."/>
            <person name="Jiang F."/>
            <person name="Liu H."/>
            <person name="Zhao H."/>
            <person name="Xu D."/>
            <person name="Zhang Y."/>
        </authorList>
    </citation>
    <scope>NUCLEOTIDE SEQUENCE [LARGE SCALE GENOMIC DNA]</scope>
    <source>
        <strain evidence="2">cv. Niubang</strain>
    </source>
</reference>
<gene>
    <name evidence="1" type="ORF">L6452_03325</name>
</gene>
<evidence type="ECO:0000313" key="2">
    <source>
        <dbReference type="Proteomes" id="UP001055879"/>
    </source>
</evidence>
<proteinExistence type="predicted"/>
<accession>A0ACB9FLC7</accession>
<name>A0ACB9FLC7_ARCLA</name>
<dbReference type="Proteomes" id="UP001055879">
    <property type="component" value="Linkage Group LG01"/>
</dbReference>
<keyword evidence="2" id="KW-1185">Reference proteome</keyword>
<sequence>MQLGVGGEYGLAVYHSDKEMEGLEREMPLHDKKFLMCRSINLVVFLNASVRSHMARFNPFAQIHLVRYDSIHFHSICANSSDVVNGLIEVEATSKDVPGGKNFKDMHGEPQEHEKLFRAIFRKKLVQKIGKRKRCRCKGEGAGGNGYSVRLGDLEKSRLPVALKERAEE</sequence>
<reference evidence="2" key="1">
    <citation type="journal article" date="2022" name="Mol. Ecol. Resour.">
        <title>The genomes of chicory, endive, great burdock and yacon provide insights into Asteraceae palaeo-polyploidization history and plant inulin production.</title>
        <authorList>
            <person name="Fan W."/>
            <person name="Wang S."/>
            <person name="Wang H."/>
            <person name="Wang A."/>
            <person name="Jiang F."/>
            <person name="Liu H."/>
            <person name="Zhao H."/>
            <person name="Xu D."/>
            <person name="Zhang Y."/>
        </authorList>
    </citation>
    <scope>NUCLEOTIDE SEQUENCE [LARGE SCALE GENOMIC DNA]</scope>
    <source>
        <strain evidence="2">cv. Niubang</strain>
    </source>
</reference>
<protein>
    <submittedName>
        <fullName evidence="1">Uncharacterized protein</fullName>
    </submittedName>
</protein>
<comment type="caution">
    <text evidence="1">The sequence shown here is derived from an EMBL/GenBank/DDBJ whole genome shotgun (WGS) entry which is preliminary data.</text>
</comment>
<evidence type="ECO:0000313" key="1">
    <source>
        <dbReference type="EMBL" id="KAI3772149.1"/>
    </source>
</evidence>
<dbReference type="EMBL" id="CM042047">
    <property type="protein sequence ID" value="KAI3772149.1"/>
    <property type="molecule type" value="Genomic_DNA"/>
</dbReference>
<organism evidence="1 2">
    <name type="scientific">Arctium lappa</name>
    <name type="common">Greater burdock</name>
    <name type="synonym">Lappa major</name>
    <dbReference type="NCBI Taxonomy" id="4217"/>
    <lineage>
        <taxon>Eukaryota</taxon>
        <taxon>Viridiplantae</taxon>
        <taxon>Streptophyta</taxon>
        <taxon>Embryophyta</taxon>
        <taxon>Tracheophyta</taxon>
        <taxon>Spermatophyta</taxon>
        <taxon>Magnoliopsida</taxon>
        <taxon>eudicotyledons</taxon>
        <taxon>Gunneridae</taxon>
        <taxon>Pentapetalae</taxon>
        <taxon>asterids</taxon>
        <taxon>campanulids</taxon>
        <taxon>Asterales</taxon>
        <taxon>Asteraceae</taxon>
        <taxon>Carduoideae</taxon>
        <taxon>Cardueae</taxon>
        <taxon>Arctiinae</taxon>
        <taxon>Arctium</taxon>
    </lineage>
</organism>